<comment type="similarity">
    <text evidence="3">Belongs to the HARBI1 family.</text>
</comment>
<evidence type="ECO:0000256" key="5">
    <source>
        <dbReference type="ARBA" id="ARBA00022723"/>
    </source>
</evidence>
<evidence type="ECO:0000259" key="8">
    <source>
        <dbReference type="Pfam" id="PF13359"/>
    </source>
</evidence>
<reference evidence="9" key="2">
    <citation type="submission" date="2021-09" db="EMBL/GenBank/DDBJ databases">
        <authorList>
            <person name="Jia N."/>
            <person name="Wang J."/>
            <person name="Shi W."/>
            <person name="Du L."/>
            <person name="Sun Y."/>
            <person name="Zhan W."/>
            <person name="Jiang J."/>
            <person name="Wang Q."/>
            <person name="Zhang B."/>
            <person name="Ji P."/>
            <person name="Sakyi L.B."/>
            <person name="Cui X."/>
            <person name="Yuan T."/>
            <person name="Jiang B."/>
            <person name="Yang W."/>
            <person name="Lam T.T.-Y."/>
            <person name="Chang Q."/>
            <person name="Ding S."/>
            <person name="Wang X."/>
            <person name="Zhu J."/>
            <person name="Ruan X."/>
            <person name="Zhao L."/>
            <person name="Wei J."/>
            <person name="Que T."/>
            <person name="Du C."/>
            <person name="Cheng J."/>
            <person name="Dai P."/>
            <person name="Han X."/>
            <person name="Huang E."/>
            <person name="Gao Y."/>
            <person name="Liu J."/>
            <person name="Shao H."/>
            <person name="Ye R."/>
            <person name="Li L."/>
            <person name="Wei W."/>
            <person name="Wang X."/>
            <person name="Wang C."/>
            <person name="Huo Q."/>
            <person name="Li W."/>
            <person name="Guo W."/>
            <person name="Chen H."/>
            <person name="Chen S."/>
            <person name="Zhou L."/>
            <person name="Zhou L."/>
            <person name="Ni X."/>
            <person name="Tian J."/>
            <person name="Zhou Y."/>
            <person name="Sheng Y."/>
            <person name="Liu T."/>
            <person name="Pan Y."/>
            <person name="Xia L."/>
            <person name="Li J."/>
            <person name="Zhao F."/>
            <person name="Cao W."/>
        </authorList>
    </citation>
    <scope>NUCLEOTIDE SEQUENCE</scope>
    <source>
        <strain evidence="9">Rmic-2018</strain>
        <tissue evidence="9">Larvae</tissue>
    </source>
</reference>
<dbReference type="EMBL" id="JABSTU010006750">
    <property type="protein sequence ID" value="KAH7932362.1"/>
    <property type="molecule type" value="Genomic_DNA"/>
</dbReference>
<dbReference type="VEuPathDB" id="VectorBase:LOC119164386"/>
<dbReference type="GO" id="GO:0005634">
    <property type="term" value="C:nucleus"/>
    <property type="evidence" value="ECO:0007669"/>
    <property type="project" value="UniProtKB-SubCell"/>
</dbReference>
<dbReference type="Proteomes" id="UP000821866">
    <property type="component" value="Unassembled WGS sequence"/>
</dbReference>
<evidence type="ECO:0000313" key="10">
    <source>
        <dbReference type="Proteomes" id="UP000821866"/>
    </source>
</evidence>
<dbReference type="PANTHER" id="PTHR22930:SF269">
    <property type="entry name" value="NUCLEASE HARBI1-LIKE PROTEIN"/>
    <property type="match status" value="1"/>
</dbReference>
<keyword evidence="5" id="KW-0479">Metal-binding</keyword>
<comment type="cofactor">
    <cofactor evidence="1">
        <name>a divalent metal cation</name>
        <dbReference type="ChEBI" id="CHEBI:60240"/>
    </cofactor>
</comment>
<dbReference type="GO" id="GO:0016787">
    <property type="term" value="F:hydrolase activity"/>
    <property type="evidence" value="ECO:0007669"/>
    <property type="project" value="UniProtKB-KW"/>
</dbReference>
<dbReference type="PANTHER" id="PTHR22930">
    <property type="match status" value="1"/>
</dbReference>
<dbReference type="AlphaFoldDB" id="A0A9J6CUV9"/>
<organism evidence="9 10">
    <name type="scientific">Rhipicephalus microplus</name>
    <name type="common">Cattle tick</name>
    <name type="synonym">Boophilus microplus</name>
    <dbReference type="NCBI Taxonomy" id="6941"/>
    <lineage>
        <taxon>Eukaryota</taxon>
        <taxon>Metazoa</taxon>
        <taxon>Ecdysozoa</taxon>
        <taxon>Arthropoda</taxon>
        <taxon>Chelicerata</taxon>
        <taxon>Arachnida</taxon>
        <taxon>Acari</taxon>
        <taxon>Parasitiformes</taxon>
        <taxon>Ixodida</taxon>
        <taxon>Ixodoidea</taxon>
        <taxon>Ixodidae</taxon>
        <taxon>Rhipicephalinae</taxon>
        <taxon>Rhipicephalus</taxon>
        <taxon>Boophilus</taxon>
    </lineage>
</organism>
<proteinExistence type="inferred from homology"/>
<comment type="caution">
    <text evidence="9">The sequence shown here is derived from an EMBL/GenBank/DDBJ whole genome shotgun (WGS) entry which is preliminary data.</text>
</comment>
<keyword evidence="6" id="KW-0378">Hydrolase</keyword>
<evidence type="ECO:0000256" key="2">
    <source>
        <dbReference type="ARBA" id="ARBA00004123"/>
    </source>
</evidence>
<dbReference type="GO" id="GO:0046872">
    <property type="term" value="F:metal ion binding"/>
    <property type="evidence" value="ECO:0007669"/>
    <property type="project" value="UniProtKB-KW"/>
</dbReference>
<comment type="subcellular location">
    <subcellularLocation>
        <location evidence="2">Nucleus</location>
    </subcellularLocation>
</comment>
<evidence type="ECO:0000256" key="4">
    <source>
        <dbReference type="ARBA" id="ARBA00022722"/>
    </source>
</evidence>
<keyword evidence="4" id="KW-0540">Nuclease</keyword>
<evidence type="ECO:0000256" key="3">
    <source>
        <dbReference type="ARBA" id="ARBA00006958"/>
    </source>
</evidence>
<dbReference type="GO" id="GO:0004518">
    <property type="term" value="F:nuclease activity"/>
    <property type="evidence" value="ECO:0007669"/>
    <property type="project" value="UniProtKB-KW"/>
</dbReference>
<evidence type="ECO:0000256" key="6">
    <source>
        <dbReference type="ARBA" id="ARBA00022801"/>
    </source>
</evidence>
<evidence type="ECO:0000256" key="1">
    <source>
        <dbReference type="ARBA" id="ARBA00001968"/>
    </source>
</evidence>
<gene>
    <name evidence="9" type="ORF">HPB51_029326</name>
</gene>
<protein>
    <recommendedName>
        <fullName evidence="8">DDE Tnp4 domain-containing protein</fullName>
    </recommendedName>
</protein>
<sequence length="435" mass="49307">MPAVSAVSRRNTTVFTSALVLLMLLIKKRKQVREQRQPRRWWIRPVFLARKQEGLYHTAMKRMREGDHGFFFKFYRMTPALFDVLLRFVALDLTKIHVSRETLEPGERLAITLSYLASGQDIPSVALAYRVGIETARLCIHETCEAIWERLKDHVMKTPTKADWHCIAKGFHSRWQFPNCLGAVDGKHVAIVCPPKSGSKFFNYKGTFSIVLMAVVDSDCKYVLVDVGAEGRQSDGGIFKESSFGCDLSKGRLDIPTVGTLPGTSTCVPYAFVGDEAFQLRKDFMRPYPAKCLNDTMRIFNYRLSRARRCAENAFGITAARWRILLRTINLQPSHVDFVVKAACVLHNFLTVYNSHAHQFLDREDSFGNVVGGRWRHGVQHVPDNSFFAMAPTQARNYDGDAGAARRLFASYFSSTAGQVPWQWNLPGLTKKQPS</sequence>
<evidence type="ECO:0000256" key="7">
    <source>
        <dbReference type="ARBA" id="ARBA00023242"/>
    </source>
</evidence>
<name>A0A9J6CUV9_RHIMP</name>
<keyword evidence="7" id="KW-0539">Nucleus</keyword>
<dbReference type="Pfam" id="PF13359">
    <property type="entry name" value="DDE_Tnp_4"/>
    <property type="match status" value="1"/>
</dbReference>
<dbReference type="InterPro" id="IPR045249">
    <property type="entry name" value="HARBI1-like"/>
</dbReference>
<keyword evidence="10" id="KW-1185">Reference proteome</keyword>
<accession>A0A9J6CUV9</accession>
<reference evidence="9" key="1">
    <citation type="journal article" date="2020" name="Cell">
        <title>Large-Scale Comparative Analyses of Tick Genomes Elucidate Their Genetic Diversity and Vector Capacities.</title>
        <authorList>
            <consortium name="Tick Genome and Microbiome Consortium (TIGMIC)"/>
            <person name="Jia N."/>
            <person name="Wang J."/>
            <person name="Shi W."/>
            <person name="Du L."/>
            <person name="Sun Y."/>
            <person name="Zhan W."/>
            <person name="Jiang J.F."/>
            <person name="Wang Q."/>
            <person name="Zhang B."/>
            <person name="Ji P."/>
            <person name="Bell-Sakyi L."/>
            <person name="Cui X.M."/>
            <person name="Yuan T.T."/>
            <person name="Jiang B.G."/>
            <person name="Yang W.F."/>
            <person name="Lam T.T."/>
            <person name="Chang Q.C."/>
            <person name="Ding S.J."/>
            <person name="Wang X.J."/>
            <person name="Zhu J.G."/>
            <person name="Ruan X.D."/>
            <person name="Zhao L."/>
            <person name="Wei J.T."/>
            <person name="Ye R.Z."/>
            <person name="Que T.C."/>
            <person name="Du C.H."/>
            <person name="Zhou Y.H."/>
            <person name="Cheng J.X."/>
            <person name="Dai P.F."/>
            <person name="Guo W.B."/>
            <person name="Han X.H."/>
            <person name="Huang E.J."/>
            <person name="Li L.F."/>
            <person name="Wei W."/>
            <person name="Gao Y.C."/>
            <person name="Liu J.Z."/>
            <person name="Shao H.Z."/>
            <person name="Wang X."/>
            <person name="Wang C.C."/>
            <person name="Yang T.C."/>
            <person name="Huo Q.B."/>
            <person name="Li W."/>
            <person name="Chen H.Y."/>
            <person name="Chen S.E."/>
            <person name="Zhou L.G."/>
            <person name="Ni X.B."/>
            <person name="Tian J.H."/>
            <person name="Sheng Y."/>
            <person name="Liu T."/>
            <person name="Pan Y.S."/>
            <person name="Xia L.Y."/>
            <person name="Li J."/>
            <person name="Zhao F."/>
            <person name="Cao W.C."/>
        </authorList>
    </citation>
    <scope>NUCLEOTIDE SEQUENCE</scope>
    <source>
        <strain evidence="9">Rmic-2018</strain>
    </source>
</reference>
<dbReference type="InterPro" id="IPR027806">
    <property type="entry name" value="HARBI1_dom"/>
</dbReference>
<feature type="domain" description="DDE Tnp4" evidence="8">
    <location>
        <begin position="184"/>
        <end position="348"/>
    </location>
</feature>
<evidence type="ECO:0000313" key="9">
    <source>
        <dbReference type="EMBL" id="KAH7932362.1"/>
    </source>
</evidence>